<dbReference type="InterPro" id="IPR009465">
    <property type="entry name" value="Spondin_N"/>
</dbReference>
<dbReference type="GO" id="GO:0004867">
    <property type="term" value="F:serine-type endopeptidase inhibitor activity"/>
    <property type="evidence" value="ECO:0007669"/>
    <property type="project" value="UniProtKB-KW"/>
</dbReference>
<dbReference type="CDD" id="cd00109">
    <property type="entry name" value="Kunitz-type"/>
    <property type="match status" value="1"/>
</dbReference>
<dbReference type="GO" id="GO:0007155">
    <property type="term" value="P:cell adhesion"/>
    <property type="evidence" value="ECO:0007669"/>
    <property type="project" value="UniProtKB-KW"/>
</dbReference>
<evidence type="ECO:0000256" key="3">
    <source>
        <dbReference type="ARBA" id="ARBA00022530"/>
    </source>
</evidence>
<dbReference type="PROSITE" id="PS51019">
    <property type="entry name" value="REELIN"/>
    <property type="match status" value="1"/>
</dbReference>
<feature type="signal peptide" evidence="10">
    <location>
        <begin position="1"/>
        <end position="22"/>
    </location>
</feature>
<dbReference type="EMBL" id="BGZK01000084">
    <property type="protein sequence ID" value="GBP17098.1"/>
    <property type="molecule type" value="Genomic_DNA"/>
</dbReference>
<feature type="chain" id="PRO_5020039675" description="Spondin-1" evidence="10">
    <location>
        <begin position="23"/>
        <end position="1007"/>
    </location>
</feature>
<keyword evidence="4" id="KW-0646">Protease inhibitor</keyword>
<dbReference type="SMART" id="SM00209">
    <property type="entry name" value="TSP1"/>
    <property type="match status" value="4"/>
</dbReference>
<dbReference type="InterPro" id="IPR051418">
    <property type="entry name" value="Spondin/Thrombospondin_T1"/>
</dbReference>
<evidence type="ECO:0000256" key="8">
    <source>
        <dbReference type="ARBA" id="ARBA00023157"/>
    </source>
</evidence>
<dbReference type="Gene3D" id="2.20.100.10">
    <property type="entry name" value="Thrombospondin type-1 (TSP1) repeat"/>
    <property type="match status" value="4"/>
</dbReference>
<dbReference type="FunFam" id="2.60.40.2130:FF:000002">
    <property type="entry name" value="Putative Spondin-1"/>
    <property type="match status" value="1"/>
</dbReference>
<dbReference type="OrthoDB" id="4473401at2759"/>
<organism evidence="14 15">
    <name type="scientific">Eumeta variegata</name>
    <name type="common">Bagworm moth</name>
    <name type="synonym">Eumeta japonica</name>
    <dbReference type="NCBI Taxonomy" id="151549"/>
    <lineage>
        <taxon>Eukaryota</taxon>
        <taxon>Metazoa</taxon>
        <taxon>Ecdysozoa</taxon>
        <taxon>Arthropoda</taxon>
        <taxon>Hexapoda</taxon>
        <taxon>Insecta</taxon>
        <taxon>Pterygota</taxon>
        <taxon>Neoptera</taxon>
        <taxon>Endopterygota</taxon>
        <taxon>Lepidoptera</taxon>
        <taxon>Glossata</taxon>
        <taxon>Ditrysia</taxon>
        <taxon>Tineoidea</taxon>
        <taxon>Psychidae</taxon>
        <taxon>Oiketicinae</taxon>
        <taxon>Eumeta</taxon>
    </lineage>
</organism>
<feature type="domain" description="Reelin" evidence="12">
    <location>
        <begin position="8"/>
        <end position="190"/>
    </location>
</feature>
<evidence type="ECO:0000259" key="12">
    <source>
        <dbReference type="PROSITE" id="PS51019"/>
    </source>
</evidence>
<keyword evidence="8" id="KW-1015">Disulfide bond</keyword>
<keyword evidence="10" id="KW-0732">Signal</keyword>
<evidence type="ECO:0000256" key="9">
    <source>
        <dbReference type="ARBA" id="ARBA00030964"/>
    </source>
</evidence>
<dbReference type="FunFam" id="4.10.410.10:FF:000020">
    <property type="entry name" value="Collagen, type VI, alpha 3"/>
    <property type="match status" value="1"/>
</dbReference>
<evidence type="ECO:0000256" key="2">
    <source>
        <dbReference type="ARBA" id="ARBA00019594"/>
    </source>
</evidence>
<dbReference type="PANTHER" id="PTHR11311">
    <property type="entry name" value="SPONDIN"/>
    <property type="match status" value="1"/>
</dbReference>
<dbReference type="SMART" id="SM00131">
    <property type="entry name" value="KU"/>
    <property type="match status" value="1"/>
</dbReference>
<evidence type="ECO:0000313" key="15">
    <source>
        <dbReference type="Proteomes" id="UP000299102"/>
    </source>
</evidence>
<evidence type="ECO:0000259" key="13">
    <source>
        <dbReference type="PROSITE" id="PS51020"/>
    </source>
</evidence>
<keyword evidence="3" id="KW-0964">Secreted</keyword>
<evidence type="ECO:0000256" key="5">
    <source>
        <dbReference type="ARBA" id="ARBA00022737"/>
    </source>
</evidence>
<keyword evidence="7" id="KW-0722">Serine protease inhibitor</keyword>
<dbReference type="InterPro" id="IPR036880">
    <property type="entry name" value="Kunitz_BPTI_sf"/>
</dbReference>
<feature type="domain" description="Spondin" evidence="13">
    <location>
        <begin position="192"/>
        <end position="382"/>
    </location>
</feature>
<evidence type="ECO:0000256" key="6">
    <source>
        <dbReference type="ARBA" id="ARBA00022889"/>
    </source>
</evidence>
<evidence type="ECO:0000256" key="4">
    <source>
        <dbReference type="ARBA" id="ARBA00022690"/>
    </source>
</evidence>
<dbReference type="Pfam" id="PF02014">
    <property type="entry name" value="Reeler"/>
    <property type="match status" value="1"/>
</dbReference>
<dbReference type="PANTHER" id="PTHR11311:SF16">
    <property type="entry name" value="SPONDIN-1"/>
    <property type="match status" value="1"/>
</dbReference>
<dbReference type="Proteomes" id="UP000299102">
    <property type="component" value="Unassembled WGS sequence"/>
</dbReference>
<dbReference type="PROSITE" id="PS00280">
    <property type="entry name" value="BPTI_KUNITZ_1"/>
    <property type="match status" value="1"/>
</dbReference>
<evidence type="ECO:0000256" key="1">
    <source>
        <dbReference type="ARBA" id="ARBA00004498"/>
    </source>
</evidence>
<dbReference type="Gene3D" id="2.60.40.2130">
    <property type="entry name" value="F-spondin domain"/>
    <property type="match status" value="1"/>
</dbReference>
<dbReference type="InterPro" id="IPR002223">
    <property type="entry name" value="Kunitz_BPTI"/>
</dbReference>
<name>A0A4C1TT68_EUMVA</name>
<dbReference type="InterPro" id="IPR002861">
    <property type="entry name" value="Reeler_dom"/>
</dbReference>
<feature type="domain" description="BPTI/Kunitz inhibitor" evidence="11">
    <location>
        <begin position="821"/>
        <end position="871"/>
    </location>
</feature>
<dbReference type="InterPro" id="IPR020901">
    <property type="entry name" value="Prtase_inh_Kunz-CS"/>
</dbReference>
<keyword evidence="5" id="KW-0677">Repeat</keyword>
<dbReference type="InterPro" id="IPR000884">
    <property type="entry name" value="TSP1_rpt"/>
</dbReference>
<dbReference type="InterPro" id="IPR036383">
    <property type="entry name" value="TSP1_rpt_sf"/>
</dbReference>
<keyword evidence="6" id="KW-0130">Cell adhesion</keyword>
<dbReference type="InterPro" id="IPR038678">
    <property type="entry name" value="Spondin_N_sf"/>
</dbReference>
<protein>
    <recommendedName>
        <fullName evidence="2">Spondin-1</fullName>
    </recommendedName>
    <alternativeName>
        <fullName evidence="9">F-spondin</fullName>
    </alternativeName>
</protein>
<evidence type="ECO:0000259" key="11">
    <source>
        <dbReference type="PROSITE" id="PS50279"/>
    </source>
</evidence>
<keyword evidence="3" id="KW-0272">Extracellular matrix</keyword>
<evidence type="ECO:0000313" key="14">
    <source>
        <dbReference type="EMBL" id="GBP17098.1"/>
    </source>
</evidence>
<dbReference type="PROSITE" id="PS50092">
    <property type="entry name" value="TSP1"/>
    <property type="match status" value="3"/>
</dbReference>
<accession>A0A4C1TT68</accession>
<dbReference type="Gene3D" id="4.10.410.10">
    <property type="entry name" value="Pancreatic trypsin inhibitor Kunitz domain"/>
    <property type="match status" value="1"/>
</dbReference>
<dbReference type="Gene3D" id="2.60.40.4060">
    <property type="entry name" value="Reeler domain"/>
    <property type="match status" value="1"/>
</dbReference>
<dbReference type="Pfam" id="PF00014">
    <property type="entry name" value="Kunitz_BPTI"/>
    <property type="match status" value="1"/>
</dbReference>
<dbReference type="GO" id="GO:0031012">
    <property type="term" value="C:extracellular matrix"/>
    <property type="evidence" value="ECO:0007669"/>
    <property type="project" value="TreeGrafter"/>
</dbReference>
<reference evidence="14 15" key="1">
    <citation type="journal article" date="2019" name="Commun. Biol.">
        <title>The bagworm genome reveals a unique fibroin gene that provides high tensile strength.</title>
        <authorList>
            <person name="Kono N."/>
            <person name="Nakamura H."/>
            <person name="Ohtoshi R."/>
            <person name="Tomita M."/>
            <person name="Numata K."/>
            <person name="Arakawa K."/>
        </authorList>
    </citation>
    <scope>NUCLEOTIDE SEQUENCE [LARGE SCALE GENOMIC DNA]</scope>
</reference>
<comment type="caution">
    <text evidence="14">The sequence shown here is derived from an EMBL/GenBank/DDBJ whole genome shotgun (WGS) entry which is preliminary data.</text>
</comment>
<sequence length="1007" mass="111887">MRYENTSFLIKWFWLTGALVYCIDSKLRCERAPTHAQPADARYRLAVAGDPDLFLAGELYTVTLKGLDSGEGLTPFTGFAIWVEAVDEKIATEGGSHNVSEVELTSNYSLGTFQTYDSQSRLNERCAPAVVNATAHPKTEVQAIWSAPIGVSEVCVRLCARAESVSGKRSELARKLCAAPAAPAAFTRQPPIVEPCCACDEAKYEVSFDGLWSRNTHPREFPPETARAHFGDLIGASHTAQYRVWQEGRVASPGLRRLADDGATTALEKELKAESEHIRTIIKARGLSWQQVGGSTFAVFRVDARHHLVSLAAKMAPSPDWIIGVSALELCNPNCTWRLSATLPLYPYDAGTDNGITYMDLRVLLSGVYSRIIDTSFSPAWMVIFRVCGGSVDKLDKDGVRCSKLFKAVTLVYTTKIARKKSRREKLQYGQGLSCGGTYACDFVVLSFAGSPVFGPASCAARAVRHHDPAQDGPPLQLGYLYYPTAFLSQSHRQPTLPAAAVRALRPDWPRDARSPFYSTNGEMRPFARLRLTRLRLYEKNCDGNTEESGETGRDSAVGGACTVHEWGTWGACSVTCGPGRATRQRQYVWPTRAQFENCRAKLTDYRKCYGPRRHCRVPSEYEPEPAESSGPCAVSPWSEWSPCEGCGVRARSRHYLVPRAHKRCHIGYRARTIMHQAIPCDAGPCIVPSVGPSASPPNNFDWFFVDAPRMECPVSKWGDWSPCSARCGRGHRLRTRFYITRDVRAQQEITRRLLNQWNRQFAFWQGIELTGDNSTVDDPGLETKIQKRFEACRGTLTQQEALCDVDSADCRLALNAQDVCGLPLDVGPCRGYNERWFYDAKRGHCEPFGYTGCGGNTNNFRNHEECQQACSKYTPSKNNTNGSEPLKIDVTTVSIKVKHTKPPPTPPPKNMNEVMQKDVPVPDNTGKENEENQSCELGSWQGWGDCFGECEHALKLNYRHVIRVPSGSGRPCPPTLVKSRSCRPAHCRRQLLSPVSYDETTPLVMD</sequence>
<gene>
    <name evidence="14" type="primary">SPON1</name>
    <name evidence="14" type="ORF">EVAR_8161_1</name>
</gene>
<dbReference type="Pfam" id="PF00090">
    <property type="entry name" value="TSP_1"/>
    <property type="match status" value="3"/>
</dbReference>
<dbReference type="STRING" id="151549.A0A4C1TT68"/>
<evidence type="ECO:0000256" key="10">
    <source>
        <dbReference type="SAM" id="SignalP"/>
    </source>
</evidence>
<dbReference type="SUPFAM" id="SSF82895">
    <property type="entry name" value="TSP-1 type 1 repeat"/>
    <property type="match status" value="2"/>
</dbReference>
<keyword evidence="15" id="KW-1185">Reference proteome</keyword>
<dbReference type="Pfam" id="PF06468">
    <property type="entry name" value="Spond_N"/>
    <property type="match status" value="1"/>
</dbReference>
<proteinExistence type="predicted"/>
<dbReference type="InterPro" id="IPR042307">
    <property type="entry name" value="Reeler_sf"/>
</dbReference>
<dbReference type="AlphaFoldDB" id="A0A4C1TT68"/>
<evidence type="ECO:0000256" key="7">
    <source>
        <dbReference type="ARBA" id="ARBA00022900"/>
    </source>
</evidence>
<dbReference type="SUPFAM" id="SSF57362">
    <property type="entry name" value="BPTI-like"/>
    <property type="match status" value="1"/>
</dbReference>
<dbReference type="NCBIfam" id="NF038123">
    <property type="entry name" value="NF038123_dom"/>
    <property type="match status" value="1"/>
</dbReference>
<comment type="subcellular location">
    <subcellularLocation>
        <location evidence="1">Secreted</location>
        <location evidence="1">Extracellular space</location>
        <location evidence="1">Extracellular matrix</location>
    </subcellularLocation>
</comment>
<dbReference type="PROSITE" id="PS50279">
    <property type="entry name" value="BPTI_KUNITZ_2"/>
    <property type="match status" value="1"/>
</dbReference>
<dbReference type="PROSITE" id="PS51020">
    <property type="entry name" value="SPONDIN"/>
    <property type="match status" value="1"/>
</dbReference>
<dbReference type="PRINTS" id="PR00759">
    <property type="entry name" value="BASICPTASE"/>
</dbReference>